<reference evidence="3" key="1">
    <citation type="journal article" date="2023" name="Mol. Phylogenet. Evol.">
        <title>Genome-scale phylogeny and comparative genomics of the fungal order Sordariales.</title>
        <authorList>
            <person name="Hensen N."/>
            <person name="Bonometti L."/>
            <person name="Westerberg I."/>
            <person name="Brannstrom I.O."/>
            <person name="Guillou S."/>
            <person name="Cros-Aarteil S."/>
            <person name="Calhoun S."/>
            <person name="Haridas S."/>
            <person name="Kuo A."/>
            <person name="Mondo S."/>
            <person name="Pangilinan J."/>
            <person name="Riley R."/>
            <person name="LaButti K."/>
            <person name="Andreopoulos B."/>
            <person name="Lipzen A."/>
            <person name="Chen C."/>
            <person name="Yan M."/>
            <person name="Daum C."/>
            <person name="Ng V."/>
            <person name="Clum A."/>
            <person name="Steindorff A."/>
            <person name="Ohm R.A."/>
            <person name="Martin F."/>
            <person name="Silar P."/>
            <person name="Natvig D.O."/>
            <person name="Lalanne C."/>
            <person name="Gautier V."/>
            <person name="Ament-Velasquez S.L."/>
            <person name="Kruys A."/>
            <person name="Hutchinson M.I."/>
            <person name="Powell A.J."/>
            <person name="Barry K."/>
            <person name="Miller A.N."/>
            <person name="Grigoriev I.V."/>
            <person name="Debuchy R."/>
            <person name="Gladieux P."/>
            <person name="Hiltunen Thoren M."/>
            <person name="Johannesson H."/>
        </authorList>
    </citation>
    <scope>NUCLEOTIDE SEQUENCE</scope>
    <source>
        <strain evidence="3">CBS 958.72</strain>
    </source>
</reference>
<name>A0AAE0NA20_9PEZI</name>
<keyword evidence="4" id="KW-1185">Reference proteome</keyword>
<sequence length="246" mass="26653">MANLKRFLAILLASTASAAQLPRDETKSTPAGPCPPASEGTCKLVLELSDQDDGTRRASLYSEECDLIGSVGHLVWDQAAVMSVAAGQTESSLEILPKYFKLGRAEPQDRTQFWWGHGHAAPDWELWSYDTEDTWVSYVNFNCWETDGEIGTSSARKTTSNMSNTNNKDADVASLAGSEAPLLKDNTTTEAKKRPSLFSRKSSSKTAQAAPSSSTTTTTTTTTITADTISSLFDKYPNMTSKTSFP</sequence>
<comment type="caution">
    <text evidence="3">The sequence shown here is derived from an EMBL/GenBank/DDBJ whole genome shotgun (WGS) entry which is preliminary data.</text>
</comment>
<dbReference type="AlphaFoldDB" id="A0AAE0NA20"/>
<proteinExistence type="predicted"/>
<feature type="compositionally biased region" description="Low complexity" evidence="1">
    <location>
        <begin position="204"/>
        <end position="221"/>
    </location>
</feature>
<dbReference type="EMBL" id="JAULSN010000003">
    <property type="protein sequence ID" value="KAK3376346.1"/>
    <property type="molecule type" value="Genomic_DNA"/>
</dbReference>
<feature type="chain" id="PRO_5042118779" evidence="2">
    <location>
        <begin position="19"/>
        <end position="246"/>
    </location>
</feature>
<feature type="region of interest" description="Disordered" evidence="1">
    <location>
        <begin position="150"/>
        <end position="221"/>
    </location>
</feature>
<feature type="signal peptide" evidence="2">
    <location>
        <begin position="1"/>
        <end position="18"/>
    </location>
</feature>
<feature type="compositionally biased region" description="Low complexity" evidence="1">
    <location>
        <begin position="158"/>
        <end position="167"/>
    </location>
</feature>
<evidence type="ECO:0000256" key="2">
    <source>
        <dbReference type="SAM" id="SignalP"/>
    </source>
</evidence>
<evidence type="ECO:0000256" key="1">
    <source>
        <dbReference type="SAM" id="MobiDB-lite"/>
    </source>
</evidence>
<gene>
    <name evidence="3" type="ORF">B0T24DRAFT_699792</name>
</gene>
<accession>A0AAE0NA20</accession>
<reference evidence="3" key="2">
    <citation type="submission" date="2023-06" db="EMBL/GenBank/DDBJ databases">
        <authorList>
            <consortium name="Lawrence Berkeley National Laboratory"/>
            <person name="Haridas S."/>
            <person name="Hensen N."/>
            <person name="Bonometti L."/>
            <person name="Westerberg I."/>
            <person name="Brannstrom I.O."/>
            <person name="Guillou S."/>
            <person name="Cros-Aarteil S."/>
            <person name="Calhoun S."/>
            <person name="Kuo A."/>
            <person name="Mondo S."/>
            <person name="Pangilinan J."/>
            <person name="Riley R."/>
            <person name="Labutti K."/>
            <person name="Andreopoulos B."/>
            <person name="Lipzen A."/>
            <person name="Chen C."/>
            <person name="Yanf M."/>
            <person name="Daum C."/>
            <person name="Ng V."/>
            <person name="Clum A."/>
            <person name="Steindorff A."/>
            <person name="Ohm R."/>
            <person name="Martin F."/>
            <person name="Silar P."/>
            <person name="Natvig D."/>
            <person name="Lalanne C."/>
            <person name="Gautier V."/>
            <person name="Ament-Velasquez S.L."/>
            <person name="Kruys A."/>
            <person name="Hutchinson M.I."/>
            <person name="Powell A.J."/>
            <person name="Barry K."/>
            <person name="Miller A.N."/>
            <person name="Grigoriev I.V."/>
            <person name="Debuchy R."/>
            <person name="Gladieux P."/>
            <person name="Thoren M.H."/>
            <person name="Johannesson H."/>
        </authorList>
    </citation>
    <scope>NUCLEOTIDE SEQUENCE</scope>
    <source>
        <strain evidence="3">CBS 958.72</strain>
    </source>
</reference>
<protein>
    <submittedName>
        <fullName evidence="3">Uncharacterized protein</fullName>
    </submittedName>
</protein>
<evidence type="ECO:0000313" key="4">
    <source>
        <dbReference type="Proteomes" id="UP001287356"/>
    </source>
</evidence>
<dbReference type="Proteomes" id="UP001287356">
    <property type="component" value="Unassembled WGS sequence"/>
</dbReference>
<evidence type="ECO:0000313" key="3">
    <source>
        <dbReference type="EMBL" id="KAK3376346.1"/>
    </source>
</evidence>
<organism evidence="3 4">
    <name type="scientific">Lasiosphaeria ovina</name>
    <dbReference type="NCBI Taxonomy" id="92902"/>
    <lineage>
        <taxon>Eukaryota</taxon>
        <taxon>Fungi</taxon>
        <taxon>Dikarya</taxon>
        <taxon>Ascomycota</taxon>
        <taxon>Pezizomycotina</taxon>
        <taxon>Sordariomycetes</taxon>
        <taxon>Sordariomycetidae</taxon>
        <taxon>Sordariales</taxon>
        <taxon>Lasiosphaeriaceae</taxon>
        <taxon>Lasiosphaeria</taxon>
    </lineage>
</organism>
<keyword evidence="2" id="KW-0732">Signal</keyword>